<protein>
    <submittedName>
        <fullName evidence="6">RNA methyltransferase</fullName>
    </submittedName>
</protein>
<keyword evidence="7" id="KW-1185">Reference proteome</keyword>
<dbReference type="InterPro" id="IPR001537">
    <property type="entry name" value="SpoU_MeTrfase"/>
</dbReference>
<dbReference type="InterPro" id="IPR053888">
    <property type="entry name" value="MRM3-like_sub_bind"/>
</dbReference>
<organism evidence="6 7">
    <name type="scientific">Porphyromonas miyakawae</name>
    <dbReference type="NCBI Taxonomy" id="3137470"/>
    <lineage>
        <taxon>Bacteria</taxon>
        <taxon>Pseudomonadati</taxon>
        <taxon>Bacteroidota</taxon>
        <taxon>Bacteroidia</taxon>
        <taxon>Bacteroidales</taxon>
        <taxon>Porphyromonadaceae</taxon>
        <taxon>Porphyromonas</taxon>
    </lineage>
</organism>
<dbReference type="InterPro" id="IPR029064">
    <property type="entry name" value="Ribosomal_eL30-like_sf"/>
</dbReference>
<dbReference type="InterPro" id="IPR029028">
    <property type="entry name" value="Alpha/beta_knot_MTases"/>
</dbReference>
<evidence type="ECO:0000256" key="3">
    <source>
        <dbReference type="ARBA" id="ARBA00022679"/>
    </source>
</evidence>
<comment type="similarity">
    <text evidence="1">Belongs to the class IV-like SAM-binding methyltransferase superfamily. RNA methyltransferase TrmH family.</text>
</comment>
<gene>
    <name evidence="6" type="ORF">Tsumi_12070</name>
</gene>
<feature type="domain" description="tRNA/rRNA methyltransferase SpoU type" evidence="4">
    <location>
        <begin position="114"/>
        <end position="258"/>
    </location>
</feature>
<reference evidence="6 7" key="1">
    <citation type="journal article" date="2025" name="Int. J. Syst. Evol. Microbiol.">
        <title>Desulfovibrio falkowii sp. nov., Porphyromonas miyakawae sp. nov., Mediterraneibacter flintii sp. nov. and Owariibacterium komagatae gen. nov., sp. nov., isolated from human faeces.</title>
        <authorList>
            <person name="Hamaguchi T."/>
            <person name="Ohara M."/>
            <person name="Hisatomi A."/>
            <person name="Sekiguchi K."/>
            <person name="Takeda J.I."/>
            <person name="Ueyama J."/>
            <person name="Ito M."/>
            <person name="Nishiwaki H."/>
            <person name="Ogi T."/>
            <person name="Hirayama M."/>
            <person name="Ohkuma M."/>
            <person name="Sakamoto M."/>
            <person name="Ohno K."/>
        </authorList>
    </citation>
    <scope>NUCLEOTIDE SEQUENCE [LARGE SCALE GENOMIC DNA]</scope>
    <source>
        <strain evidence="6 7">13CB11C</strain>
    </source>
</reference>
<dbReference type="RefSeq" id="WP_411915871.1">
    <property type="nucleotide sequence ID" value="NZ_BAAFSF010000004.1"/>
</dbReference>
<evidence type="ECO:0000313" key="7">
    <source>
        <dbReference type="Proteomes" id="UP001628220"/>
    </source>
</evidence>
<dbReference type="PANTHER" id="PTHR43191">
    <property type="entry name" value="RRNA METHYLTRANSFERASE 3"/>
    <property type="match status" value="1"/>
</dbReference>
<dbReference type="InterPro" id="IPR029026">
    <property type="entry name" value="tRNA_m1G_MTases_N"/>
</dbReference>
<dbReference type="GO" id="GO:0032259">
    <property type="term" value="P:methylation"/>
    <property type="evidence" value="ECO:0007669"/>
    <property type="project" value="UniProtKB-KW"/>
</dbReference>
<name>A0ABQ0E361_9PORP</name>
<keyword evidence="3" id="KW-0808">Transferase</keyword>
<keyword evidence="2 6" id="KW-0489">Methyltransferase</keyword>
<sequence length="263" mass="28904">MKQENSLSRQDSKLIRHLALAKNRRKEGLFVAEGPKLITDLLTRFSCALLVASEASIQDIALSESQKGRIERLIVLPTHYDFSAISMQKSPRPLLALFHYREPEVATQLPMRCTLLLDCVQDPGNVGTILRTADWFGIRDIWMTEGTADCFAPKVVQATMGALARIQLRRIDADSPLWKAIMEQNVPIIGTFLEGTPLSQCTLPSPDDPALIIMGNEGKGISPILQPYITQAVTIPPYSASEQHGESLNVAVAAAIMLSKIAE</sequence>
<dbReference type="InterPro" id="IPR051259">
    <property type="entry name" value="rRNA_Methyltransferase"/>
</dbReference>
<accession>A0ABQ0E361</accession>
<dbReference type="Gene3D" id="3.30.1330.30">
    <property type="match status" value="1"/>
</dbReference>
<proteinExistence type="inferred from homology"/>
<dbReference type="CDD" id="cd18109">
    <property type="entry name" value="SpoU-like_RNA-MTase"/>
    <property type="match status" value="1"/>
</dbReference>
<evidence type="ECO:0000313" key="6">
    <source>
        <dbReference type="EMBL" id="GAB1252101.1"/>
    </source>
</evidence>
<dbReference type="Proteomes" id="UP001628220">
    <property type="component" value="Unassembled WGS sequence"/>
</dbReference>
<dbReference type="PANTHER" id="PTHR43191:SF2">
    <property type="entry name" value="RRNA METHYLTRANSFERASE 3, MITOCHONDRIAL"/>
    <property type="match status" value="1"/>
</dbReference>
<evidence type="ECO:0000256" key="1">
    <source>
        <dbReference type="ARBA" id="ARBA00007228"/>
    </source>
</evidence>
<evidence type="ECO:0000259" key="5">
    <source>
        <dbReference type="Pfam" id="PF22435"/>
    </source>
</evidence>
<feature type="domain" description="MRM3-like substrate binding" evidence="5">
    <location>
        <begin position="13"/>
        <end position="96"/>
    </location>
</feature>
<evidence type="ECO:0000259" key="4">
    <source>
        <dbReference type="Pfam" id="PF00588"/>
    </source>
</evidence>
<dbReference type="EMBL" id="BAAFSF010000004">
    <property type="protein sequence ID" value="GAB1252101.1"/>
    <property type="molecule type" value="Genomic_DNA"/>
</dbReference>
<dbReference type="GO" id="GO:0008168">
    <property type="term" value="F:methyltransferase activity"/>
    <property type="evidence" value="ECO:0007669"/>
    <property type="project" value="UniProtKB-KW"/>
</dbReference>
<evidence type="ECO:0000256" key="2">
    <source>
        <dbReference type="ARBA" id="ARBA00022603"/>
    </source>
</evidence>
<comment type="caution">
    <text evidence="6">The sequence shown here is derived from an EMBL/GenBank/DDBJ whole genome shotgun (WGS) entry which is preliminary data.</text>
</comment>
<dbReference type="Pfam" id="PF22435">
    <property type="entry name" value="MRM3-like_sub_bind"/>
    <property type="match status" value="1"/>
</dbReference>
<dbReference type="Pfam" id="PF00588">
    <property type="entry name" value="SpoU_methylase"/>
    <property type="match status" value="1"/>
</dbReference>
<dbReference type="Gene3D" id="3.40.1280.10">
    <property type="match status" value="1"/>
</dbReference>
<dbReference type="SUPFAM" id="SSF75217">
    <property type="entry name" value="alpha/beta knot"/>
    <property type="match status" value="1"/>
</dbReference>